<dbReference type="OrthoDB" id="428768at2759"/>
<evidence type="ECO:0000256" key="5">
    <source>
        <dbReference type="SAM" id="MobiDB-lite"/>
    </source>
</evidence>
<feature type="domain" description="CENP-V/GFA" evidence="6">
    <location>
        <begin position="34"/>
        <end position="157"/>
    </location>
</feature>
<reference evidence="8" key="2">
    <citation type="submission" date="2013-07" db="EMBL/GenBank/DDBJ databases">
        <authorList>
            <consortium name="The Broad Institute Genome Sequencing Platform"/>
            <person name="Cuomo C."/>
            <person name="Litvintseva A."/>
            <person name="Chen Y."/>
            <person name="Heitman J."/>
            <person name="Sun S."/>
            <person name="Springer D."/>
            <person name="Dromer F."/>
            <person name="Young S.K."/>
            <person name="Zeng Q."/>
            <person name="Gargeya S."/>
            <person name="Fitzgerald M."/>
            <person name="Abouelleil A."/>
            <person name="Alvarado L."/>
            <person name="Berlin A.M."/>
            <person name="Chapman S.B."/>
            <person name="Dewar J."/>
            <person name="Goldberg J."/>
            <person name="Griggs A."/>
            <person name="Gujja S."/>
            <person name="Hansen M."/>
            <person name="Howarth C."/>
            <person name="Imamovic A."/>
            <person name="Larimer J."/>
            <person name="McCowan C."/>
            <person name="Murphy C."/>
            <person name="Pearson M."/>
            <person name="Priest M."/>
            <person name="Roberts A."/>
            <person name="Saif S."/>
            <person name="Shea T."/>
            <person name="Sykes S."/>
            <person name="Wortman J."/>
            <person name="Nusbaum C."/>
            <person name="Birren B."/>
        </authorList>
    </citation>
    <scope>NUCLEOTIDE SEQUENCE</scope>
    <source>
        <strain evidence="8">CBS 10117</strain>
    </source>
</reference>
<evidence type="ECO:0000313" key="9">
    <source>
        <dbReference type="Proteomes" id="UP000078595"/>
    </source>
</evidence>
<dbReference type="InterPro" id="IPR006913">
    <property type="entry name" value="CENP-V/GFA"/>
</dbReference>
<dbReference type="RefSeq" id="XP_018267217.1">
    <property type="nucleotide sequence ID" value="XM_018404563.1"/>
</dbReference>
<dbReference type="PANTHER" id="PTHR33337:SF8">
    <property type="entry name" value="CENP-V_GFA DOMAIN-CONTAINING PROTEIN"/>
    <property type="match status" value="1"/>
</dbReference>
<dbReference type="KEGG" id="kdj:28964901"/>
<keyword evidence="9" id="KW-1185">Reference proteome</keyword>
<reference evidence="8" key="3">
    <citation type="submission" date="2024-02" db="EMBL/GenBank/DDBJ databases">
        <title>Comparative genomics of Cryptococcus and Kwoniella reveals pathogenesis evolution and contrasting modes of karyotype evolution via chromosome fusion or intercentromeric recombination.</title>
        <authorList>
            <person name="Coelho M.A."/>
            <person name="David-Palma M."/>
            <person name="Shea T."/>
            <person name="Bowers K."/>
            <person name="McGinley-Smith S."/>
            <person name="Mohammad A.W."/>
            <person name="Gnirke A."/>
            <person name="Yurkov A.M."/>
            <person name="Nowrousian M."/>
            <person name="Sun S."/>
            <person name="Cuomo C.A."/>
            <person name="Heitman J."/>
        </authorList>
    </citation>
    <scope>NUCLEOTIDE SEQUENCE</scope>
    <source>
        <strain evidence="8">CBS 10117</strain>
    </source>
</reference>
<dbReference type="VEuPathDB" id="FungiDB:I303_01202"/>
<reference evidence="7" key="1">
    <citation type="submission" date="2013-07" db="EMBL/GenBank/DDBJ databases">
        <title>The Genome Sequence of Cryptococcus dejecticola CBS10117.</title>
        <authorList>
            <consortium name="The Broad Institute Genome Sequencing Platform"/>
            <person name="Cuomo C."/>
            <person name="Litvintseva A."/>
            <person name="Chen Y."/>
            <person name="Heitman J."/>
            <person name="Sun S."/>
            <person name="Springer D."/>
            <person name="Dromer F."/>
            <person name="Young S.K."/>
            <person name="Zeng Q."/>
            <person name="Gargeya S."/>
            <person name="Fitzgerald M."/>
            <person name="Abouelleil A."/>
            <person name="Alvarado L."/>
            <person name="Berlin A.M."/>
            <person name="Chapman S.B."/>
            <person name="Dewar J."/>
            <person name="Goldberg J."/>
            <person name="Griggs A."/>
            <person name="Gujja S."/>
            <person name="Hansen M."/>
            <person name="Howarth C."/>
            <person name="Imamovic A."/>
            <person name="Larimer J."/>
            <person name="McCowan C."/>
            <person name="Murphy C."/>
            <person name="Pearson M."/>
            <person name="Priest M."/>
            <person name="Roberts A."/>
            <person name="Saif S."/>
            <person name="Shea T."/>
            <person name="Sykes S."/>
            <person name="Wortman J."/>
            <person name="Nusbaum C."/>
            <person name="Birren B."/>
        </authorList>
    </citation>
    <scope>NUCLEOTIDE SEQUENCE [LARGE SCALE GENOMIC DNA]</scope>
    <source>
        <strain evidence="7">CBS 10117</strain>
    </source>
</reference>
<proteinExistence type="inferred from homology"/>
<evidence type="ECO:0000256" key="4">
    <source>
        <dbReference type="ARBA" id="ARBA00023239"/>
    </source>
</evidence>
<evidence type="ECO:0000256" key="1">
    <source>
        <dbReference type="ARBA" id="ARBA00005495"/>
    </source>
</evidence>
<dbReference type="InterPro" id="IPR011057">
    <property type="entry name" value="Mss4-like_sf"/>
</dbReference>
<dbReference type="SUPFAM" id="SSF51316">
    <property type="entry name" value="Mss4-like"/>
    <property type="match status" value="1"/>
</dbReference>
<comment type="similarity">
    <text evidence="1">Belongs to the Gfa family.</text>
</comment>
<dbReference type="Pfam" id="PF04828">
    <property type="entry name" value="GFA"/>
    <property type="match status" value="1"/>
</dbReference>
<evidence type="ECO:0000313" key="8">
    <source>
        <dbReference type="EMBL" id="WWC58652.1"/>
    </source>
</evidence>
<evidence type="ECO:0000259" key="6">
    <source>
        <dbReference type="PROSITE" id="PS51891"/>
    </source>
</evidence>
<organism evidence="7">
    <name type="scientific">Kwoniella dejecticola CBS 10117</name>
    <dbReference type="NCBI Taxonomy" id="1296121"/>
    <lineage>
        <taxon>Eukaryota</taxon>
        <taxon>Fungi</taxon>
        <taxon>Dikarya</taxon>
        <taxon>Basidiomycota</taxon>
        <taxon>Agaricomycotina</taxon>
        <taxon>Tremellomycetes</taxon>
        <taxon>Tremellales</taxon>
        <taxon>Cryptococcaceae</taxon>
        <taxon>Kwoniella</taxon>
    </lineage>
</organism>
<protein>
    <recommendedName>
        <fullName evidence="6">CENP-V/GFA domain-containing protein</fullName>
    </recommendedName>
</protein>
<dbReference type="AlphaFoldDB" id="A0A1A6AH11"/>
<name>A0A1A6AH11_9TREE</name>
<evidence type="ECO:0000313" key="7">
    <source>
        <dbReference type="EMBL" id="OBR89375.1"/>
    </source>
</evidence>
<dbReference type="PROSITE" id="PS51891">
    <property type="entry name" value="CENP_V_GFA"/>
    <property type="match status" value="1"/>
</dbReference>
<dbReference type="GO" id="GO:0016846">
    <property type="term" value="F:carbon-sulfur lyase activity"/>
    <property type="evidence" value="ECO:0007669"/>
    <property type="project" value="InterPro"/>
</dbReference>
<sequence length="179" mass="19785">MTDKTNYAARPEGTQPWIPLGGGSKDGYNDGKEATATCFCGDIQLAFPVTKEGIKGTFVCHCTDCRKVSASMFATNFTVHSDDLRYIRGADKVKTYAQSKTIVEGNTMTNYFCPNCGSLLNRISSGTPTLNYVRVGAVDDLRLHDTLLKPEVEQFVDSRAKWLKPVQGVTQAHGMEYWK</sequence>
<dbReference type="Proteomes" id="UP000078595">
    <property type="component" value="Chromosome 1"/>
</dbReference>
<feature type="region of interest" description="Disordered" evidence="5">
    <location>
        <begin position="1"/>
        <end position="22"/>
    </location>
</feature>
<dbReference type="GeneID" id="28964901"/>
<accession>A0A1A6AH11</accession>
<dbReference type="EMBL" id="KI894027">
    <property type="protein sequence ID" value="OBR89375.1"/>
    <property type="molecule type" value="Genomic_DNA"/>
</dbReference>
<dbReference type="Gene3D" id="3.90.1590.10">
    <property type="entry name" value="glutathione-dependent formaldehyde- activating enzyme (gfa)"/>
    <property type="match status" value="1"/>
</dbReference>
<dbReference type="GO" id="GO:0046872">
    <property type="term" value="F:metal ion binding"/>
    <property type="evidence" value="ECO:0007669"/>
    <property type="project" value="UniProtKB-KW"/>
</dbReference>
<dbReference type="EMBL" id="CP144530">
    <property type="protein sequence ID" value="WWC58652.1"/>
    <property type="molecule type" value="Genomic_DNA"/>
</dbReference>
<evidence type="ECO:0000256" key="2">
    <source>
        <dbReference type="ARBA" id="ARBA00022723"/>
    </source>
</evidence>
<dbReference type="STRING" id="1296121.A0A1A6AH11"/>
<dbReference type="PANTHER" id="PTHR33337">
    <property type="entry name" value="GFA DOMAIN-CONTAINING PROTEIN"/>
    <property type="match status" value="1"/>
</dbReference>
<keyword evidence="4" id="KW-0456">Lyase</keyword>
<keyword evidence="2" id="KW-0479">Metal-binding</keyword>
<evidence type="ECO:0000256" key="3">
    <source>
        <dbReference type="ARBA" id="ARBA00022833"/>
    </source>
</evidence>
<gene>
    <name evidence="7" type="ORF">I303_01202</name>
    <name evidence="8" type="ORF">I303_101196</name>
</gene>
<keyword evidence="3" id="KW-0862">Zinc</keyword>